<evidence type="ECO:0000313" key="3">
    <source>
        <dbReference type="Proteomes" id="UP000325081"/>
    </source>
</evidence>
<comment type="caution">
    <text evidence="2">The sequence shown here is derived from an EMBL/GenBank/DDBJ whole genome shotgun (WGS) entry which is preliminary data.</text>
</comment>
<feature type="compositionally biased region" description="Basic and acidic residues" evidence="1">
    <location>
        <begin position="160"/>
        <end position="174"/>
    </location>
</feature>
<dbReference type="Proteomes" id="UP000325081">
    <property type="component" value="Unassembled WGS sequence"/>
</dbReference>
<dbReference type="OrthoDB" id="342726at2759"/>
<feature type="region of interest" description="Disordered" evidence="1">
    <location>
        <begin position="104"/>
        <end position="188"/>
    </location>
</feature>
<proteinExistence type="predicted"/>
<organism evidence="2 3">
    <name type="scientific">Striga asiatica</name>
    <name type="common">Asiatic witchweed</name>
    <name type="synonym">Buchnera asiatica</name>
    <dbReference type="NCBI Taxonomy" id="4170"/>
    <lineage>
        <taxon>Eukaryota</taxon>
        <taxon>Viridiplantae</taxon>
        <taxon>Streptophyta</taxon>
        <taxon>Embryophyta</taxon>
        <taxon>Tracheophyta</taxon>
        <taxon>Spermatophyta</taxon>
        <taxon>Magnoliopsida</taxon>
        <taxon>eudicotyledons</taxon>
        <taxon>Gunneridae</taxon>
        <taxon>Pentapetalae</taxon>
        <taxon>asterids</taxon>
        <taxon>lamiids</taxon>
        <taxon>Lamiales</taxon>
        <taxon>Orobanchaceae</taxon>
        <taxon>Buchnereae</taxon>
        <taxon>Striga</taxon>
    </lineage>
</organism>
<name>A0A5A7P9A6_STRAF</name>
<reference evidence="3" key="1">
    <citation type="journal article" date="2019" name="Curr. Biol.">
        <title>Genome Sequence of Striga asiatica Provides Insight into the Evolution of Plant Parasitism.</title>
        <authorList>
            <person name="Yoshida S."/>
            <person name="Kim S."/>
            <person name="Wafula E.K."/>
            <person name="Tanskanen J."/>
            <person name="Kim Y.M."/>
            <person name="Honaas L."/>
            <person name="Yang Z."/>
            <person name="Spallek T."/>
            <person name="Conn C.E."/>
            <person name="Ichihashi Y."/>
            <person name="Cheong K."/>
            <person name="Cui S."/>
            <person name="Der J.P."/>
            <person name="Gundlach H."/>
            <person name="Jiao Y."/>
            <person name="Hori C."/>
            <person name="Ishida J.K."/>
            <person name="Kasahara H."/>
            <person name="Kiba T."/>
            <person name="Kim M.S."/>
            <person name="Koo N."/>
            <person name="Laohavisit A."/>
            <person name="Lee Y.H."/>
            <person name="Lumba S."/>
            <person name="McCourt P."/>
            <person name="Mortimer J.C."/>
            <person name="Mutuku J.M."/>
            <person name="Nomura T."/>
            <person name="Sasaki-Sekimoto Y."/>
            <person name="Seto Y."/>
            <person name="Wang Y."/>
            <person name="Wakatake T."/>
            <person name="Sakakibara H."/>
            <person name="Demura T."/>
            <person name="Yamaguchi S."/>
            <person name="Yoneyama K."/>
            <person name="Manabe R.I."/>
            <person name="Nelson D.C."/>
            <person name="Schulman A.H."/>
            <person name="Timko M.P."/>
            <person name="dePamphilis C.W."/>
            <person name="Choi D."/>
            <person name="Shirasu K."/>
        </authorList>
    </citation>
    <scope>NUCLEOTIDE SEQUENCE [LARGE SCALE GENOMIC DNA]</scope>
    <source>
        <strain evidence="3">cv. UVA1</strain>
    </source>
</reference>
<gene>
    <name evidence="2" type="ORF">STAS_05082</name>
</gene>
<evidence type="ECO:0000313" key="2">
    <source>
        <dbReference type="EMBL" id="GER29241.1"/>
    </source>
</evidence>
<evidence type="ECO:0000256" key="1">
    <source>
        <dbReference type="SAM" id="MobiDB-lite"/>
    </source>
</evidence>
<protein>
    <submittedName>
        <fullName evidence="2">Uncharacterized protein</fullName>
    </submittedName>
</protein>
<accession>A0A5A7P9A6</accession>
<dbReference type="AlphaFoldDB" id="A0A5A7P9A6"/>
<keyword evidence="3" id="KW-1185">Reference proteome</keyword>
<dbReference type="EMBL" id="BKCP01003447">
    <property type="protein sequence ID" value="GER29241.1"/>
    <property type="molecule type" value="Genomic_DNA"/>
</dbReference>
<sequence length="188" mass="20648">MGCVQAICGDRLSVVGGDRGSTARLKAWTWPYEAEGRIEAKSPADIHRHMKEDLAIQIGRSPLHIPRRGVGSSLRPQSTMRCSVPEASARLPIRSNVEDAPGLVEEMKGDGLTDPLGVRRHPTKPSSPPSTRTSKKLETMKMTDANPTTAALLKKSSKNKKMDRVETSLKESSRDLSMFKFKSSAHEK</sequence>